<evidence type="ECO:0000313" key="2">
    <source>
        <dbReference type="Proteomes" id="UP000076131"/>
    </source>
</evidence>
<name>A0A154QKS5_9GAMM</name>
<organism evidence="1 2">
    <name type="scientific">Rhodanobacter thiooxydans</name>
    <dbReference type="NCBI Taxonomy" id="416169"/>
    <lineage>
        <taxon>Bacteria</taxon>
        <taxon>Pseudomonadati</taxon>
        <taxon>Pseudomonadota</taxon>
        <taxon>Gammaproteobacteria</taxon>
        <taxon>Lysobacterales</taxon>
        <taxon>Rhodanobacteraceae</taxon>
        <taxon>Rhodanobacter</taxon>
    </lineage>
</organism>
<dbReference type="RefSeq" id="WP_008433848.1">
    <property type="nucleotide sequence ID" value="NZ_LVJS01000028.1"/>
</dbReference>
<evidence type="ECO:0000313" key="1">
    <source>
        <dbReference type="EMBL" id="KZC24375.1"/>
    </source>
</evidence>
<proteinExistence type="predicted"/>
<comment type="caution">
    <text evidence="1">The sequence shown here is derived from an EMBL/GenBank/DDBJ whole genome shotgun (WGS) entry which is preliminary data.</text>
</comment>
<protein>
    <submittedName>
        <fullName evidence="1">Uncharacterized protein</fullName>
    </submittedName>
</protein>
<dbReference type="EMBL" id="LVJS01000028">
    <property type="protein sequence ID" value="KZC24375.1"/>
    <property type="molecule type" value="Genomic_DNA"/>
</dbReference>
<gene>
    <name evidence="1" type="ORF">RHOFW104T7_08775</name>
</gene>
<dbReference type="AlphaFoldDB" id="A0A154QKS5"/>
<accession>A0A154QKS5</accession>
<dbReference type="STRING" id="416169.RHOFW104T7_08775"/>
<sequence>MSDTDITSLLALARDGEPAPLGAVFEALYPELLRLANLVVQFANTEVQVRALQGTVHKPPDDSGPEGHGTRFVRFTATAGVDPDALEEYDRTLRDEEMRTREIFNRCLGELGLPAEQSLREIADSAEKWRVRWEIRPLFPDHMTIPMRDPENHFVKQHSVLREMQLKRVSEASAEATVKAQVWRERATRGETTVAANEVIAKVVDTGTPGAGELANSMKAIFGLGMKDIVIDLAAGWMKHILVPRAAAVQKIEYHCLQVQRRYRSNGKVQAIGNGTGEIARARENCLLPETAK</sequence>
<reference evidence="1 2" key="1">
    <citation type="journal article" date="2016" name="MBio">
        <title>Lateral Gene Transfer in a Heavy Metal-Contaminated-Groundwater Microbial Community.</title>
        <authorList>
            <person name="Hemme C.L."/>
            <person name="Green S.J."/>
            <person name="Rishishwar L."/>
            <person name="Prakash O."/>
            <person name="Pettenato A."/>
            <person name="Chakraborty R."/>
            <person name="Deutschbauer A.M."/>
            <person name="Van Nostrand J.D."/>
            <person name="Wu L."/>
            <person name="He Z."/>
            <person name="Jordan I.K."/>
            <person name="Hazen T.C."/>
            <person name="Arkin A.P."/>
            <person name="Kostka J.E."/>
            <person name="Zhou J."/>
        </authorList>
    </citation>
    <scope>NUCLEOTIDE SEQUENCE [LARGE SCALE GENOMIC DNA]</scope>
    <source>
        <strain evidence="1 2">FW104-T7</strain>
    </source>
</reference>
<keyword evidence="2" id="KW-1185">Reference proteome</keyword>
<dbReference type="Proteomes" id="UP000076131">
    <property type="component" value="Unassembled WGS sequence"/>
</dbReference>